<dbReference type="PANTHER" id="PTHR33400">
    <property type="entry name" value="ZINC FINGER CCCH DOMAIN-CONTAINING PROTEIN 6-RELATED"/>
    <property type="match status" value="1"/>
</dbReference>
<protein>
    <recommendedName>
        <fullName evidence="4">C3H1-type domain-containing protein</fullName>
    </recommendedName>
</protein>
<gene>
    <name evidence="5" type="ORF">HAX54_001321</name>
</gene>
<feature type="domain" description="C3H1-type" evidence="4">
    <location>
        <begin position="234"/>
        <end position="262"/>
    </location>
</feature>
<evidence type="ECO:0000313" key="6">
    <source>
        <dbReference type="Proteomes" id="UP000823775"/>
    </source>
</evidence>
<keyword evidence="2" id="KW-0863">Zinc-finger</keyword>
<feature type="region of interest" description="Disordered" evidence="3">
    <location>
        <begin position="1"/>
        <end position="35"/>
    </location>
</feature>
<evidence type="ECO:0000259" key="4">
    <source>
        <dbReference type="PROSITE" id="PS50103"/>
    </source>
</evidence>
<dbReference type="Proteomes" id="UP000823775">
    <property type="component" value="Unassembled WGS sequence"/>
</dbReference>
<keyword evidence="1" id="KW-0238">DNA-binding</keyword>
<proteinExistence type="predicted"/>
<keyword evidence="2" id="KW-0862">Zinc</keyword>
<dbReference type="EMBL" id="JACEIK010000105">
    <property type="protein sequence ID" value="MCD7449752.1"/>
    <property type="molecule type" value="Genomic_DNA"/>
</dbReference>
<feature type="compositionally biased region" description="Polar residues" evidence="3">
    <location>
        <begin position="23"/>
        <end position="33"/>
    </location>
</feature>
<feature type="zinc finger region" description="C3H1-type" evidence="2">
    <location>
        <begin position="234"/>
        <end position="262"/>
    </location>
</feature>
<accession>A0ABS8RT08</accession>
<sequence>MNEHGMATSPTTGAASGSKPILLSSTTPRSTADSLDKQIAGNENHKCVADSTVFSRSLEVRNAMSRRGTAAMSRPVDLLVPSPRTKPDQVINKPINEYQAPRAGSGPKTIAKSVPLAITKPETSMKSNLANEQGPPPHVGTADVIRRADLPTTLQPQLQIMTGSPNAGNTPPFSSMTSPAPVHKDINYYKSLIKHHGENCESAADELLPNASPRDGKTRGPVQLKNLKPNQRSLNSRKRCSFFNTPRGCRNGSSCPFLHDMSGQSEVWGMSNDQGSKRMKISSLLTSFADIVLCSKKAPNCNRNMV</sequence>
<keyword evidence="6" id="KW-1185">Reference proteome</keyword>
<evidence type="ECO:0000256" key="1">
    <source>
        <dbReference type="ARBA" id="ARBA00023125"/>
    </source>
</evidence>
<dbReference type="PROSITE" id="PS50103">
    <property type="entry name" value="ZF_C3H1"/>
    <property type="match status" value="1"/>
</dbReference>
<dbReference type="InterPro" id="IPR000571">
    <property type="entry name" value="Znf_CCCH"/>
</dbReference>
<evidence type="ECO:0000256" key="3">
    <source>
        <dbReference type="SAM" id="MobiDB-lite"/>
    </source>
</evidence>
<reference evidence="5 6" key="1">
    <citation type="journal article" date="2021" name="BMC Genomics">
        <title>Datura genome reveals duplications of psychoactive alkaloid biosynthetic genes and high mutation rate following tissue culture.</title>
        <authorList>
            <person name="Rajewski A."/>
            <person name="Carter-House D."/>
            <person name="Stajich J."/>
            <person name="Litt A."/>
        </authorList>
    </citation>
    <scope>NUCLEOTIDE SEQUENCE [LARGE SCALE GENOMIC DNA]</scope>
    <source>
        <strain evidence="5">AR-01</strain>
    </source>
</reference>
<keyword evidence="2" id="KW-0479">Metal-binding</keyword>
<comment type="caution">
    <text evidence="5">The sequence shown here is derived from an EMBL/GenBank/DDBJ whole genome shotgun (WGS) entry which is preliminary data.</text>
</comment>
<evidence type="ECO:0000313" key="5">
    <source>
        <dbReference type="EMBL" id="MCD7449752.1"/>
    </source>
</evidence>
<organism evidence="5 6">
    <name type="scientific">Datura stramonium</name>
    <name type="common">Jimsonweed</name>
    <name type="synonym">Common thornapple</name>
    <dbReference type="NCBI Taxonomy" id="4076"/>
    <lineage>
        <taxon>Eukaryota</taxon>
        <taxon>Viridiplantae</taxon>
        <taxon>Streptophyta</taxon>
        <taxon>Embryophyta</taxon>
        <taxon>Tracheophyta</taxon>
        <taxon>Spermatophyta</taxon>
        <taxon>Magnoliopsida</taxon>
        <taxon>eudicotyledons</taxon>
        <taxon>Gunneridae</taxon>
        <taxon>Pentapetalae</taxon>
        <taxon>asterids</taxon>
        <taxon>lamiids</taxon>
        <taxon>Solanales</taxon>
        <taxon>Solanaceae</taxon>
        <taxon>Solanoideae</taxon>
        <taxon>Datureae</taxon>
        <taxon>Datura</taxon>
    </lineage>
</organism>
<name>A0ABS8RT08_DATST</name>
<evidence type="ECO:0000256" key="2">
    <source>
        <dbReference type="PROSITE-ProRule" id="PRU00723"/>
    </source>
</evidence>
<dbReference type="PANTHER" id="PTHR33400:SF10">
    <property type="entry name" value="ZINC FINGER CCCH DOMAIN-CONTAINING PROTEIN 45-LIKE"/>
    <property type="match status" value="1"/>
</dbReference>